<feature type="transmembrane region" description="Helical" evidence="7">
    <location>
        <begin position="54"/>
        <end position="76"/>
    </location>
</feature>
<evidence type="ECO:0000256" key="5">
    <source>
        <dbReference type="ARBA" id="ARBA00022989"/>
    </source>
</evidence>
<gene>
    <name evidence="9" type="ordered locus">TREPR_3136</name>
</gene>
<evidence type="ECO:0000256" key="3">
    <source>
        <dbReference type="ARBA" id="ARBA00022475"/>
    </source>
</evidence>
<dbReference type="AlphaFoldDB" id="F5YLU3"/>
<evidence type="ECO:0000256" key="4">
    <source>
        <dbReference type="ARBA" id="ARBA00022692"/>
    </source>
</evidence>
<evidence type="ECO:0000256" key="2">
    <source>
        <dbReference type="ARBA" id="ARBA00022448"/>
    </source>
</evidence>
<keyword evidence="2" id="KW-0813">Transport</keyword>
<dbReference type="STRING" id="545694.TREPR_3136"/>
<dbReference type="Pfam" id="PF07690">
    <property type="entry name" value="MFS_1"/>
    <property type="match status" value="1"/>
</dbReference>
<dbReference type="GO" id="GO:0005886">
    <property type="term" value="C:plasma membrane"/>
    <property type="evidence" value="ECO:0007669"/>
    <property type="project" value="UniProtKB-SubCell"/>
</dbReference>
<feature type="transmembrane region" description="Helical" evidence="7">
    <location>
        <begin position="362"/>
        <end position="383"/>
    </location>
</feature>
<dbReference type="PROSITE" id="PS50850">
    <property type="entry name" value="MFS"/>
    <property type="match status" value="1"/>
</dbReference>
<dbReference type="InterPro" id="IPR036259">
    <property type="entry name" value="MFS_trans_sf"/>
</dbReference>
<accession>F5YLU3</accession>
<feature type="transmembrane region" description="Helical" evidence="7">
    <location>
        <begin position="338"/>
        <end position="356"/>
    </location>
</feature>
<feature type="transmembrane region" description="Helical" evidence="7">
    <location>
        <begin position="423"/>
        <end position="443"/>
    </location>
</feature>
<organism evidence="9 10">
    <name type="scientific">Treponema primitia (strain ATCC BAA-887 / DSM 12427 / ZAS-2)</name>
    <dbReference type="NCBI Taxonomy" id="545694"/>
    <lineage>
        <taxon>Bacteria</taxon>
        <taxon>Pseudomonadati</taxon>
        <taxon>Spirochaetota</taxon>
        <taxon>Spirochaetia</taxon>
        <taxon>Spirochaetales</taxon>
        <taxon>Treponemataceae</taxon>
        <taxon>Treponema</taxon>
    </lineage>
</organism>
<keyword evidence="5 7" id="KW-1133">Transmembrane helix</keyword>
<dbReference type="GO" id="GO:0022857">
    <property type="term" value="F:transmembrane transporter activity"/>
    <property type="evidence" value="ECO:0007669"/>
    <property type="project" value="InterPro"/>
</dbReference>
<comment type="subcellular location">
    <subcellularLocation>
        <location evidence="1">Cell membrane</location>
        <topology evidence="1">Multi-pass membrane protein</topology>
    </subcellularLocation>
</comment>
<dbReference type="PANTHER" id="PTHR43266:SF10">
    <property type="entry name" value="BACILYSIN EXPORTER BACE-RELATED"/>
    <property type="match status" value="1"/>
</dbReference>
<dbReference type="Proteomes" id="UP000009223">
    <property type="component" value="Chromosome"/>
</dbReference>
<evidence type="ECO:0000256" key="6">
    <source>
        <dbReference type="ARBA" id="ARBA00023136"/>
    </source>
</evidence>
<evidence type="ECO:0000259" key="8">
    <source>
        <dbReference type="PROSITE" id="PS50850"/>
    </source>
</evidence>
<dbReference type="Gene3D" id="1.20.1250.20">
    <property type="entry name" value="MFS general substrate transporter like domains"/>
    <property type="match status" value="1"/>
</dbReference>
<dbReference type="EMBL" id="CP001843">
    <property type="protein sequence ID" value="AEF86681.1"/>
    <property type="molecule type" value="Genomic_DNA"/>
</dbReference>
<dbReference type="InterPro" id="IPR020846">
    <property type="entry name" value="MFS_dom"/>
</dbReference>
<feature type="transmembrane region" description="Helical" evidence="7">
    <location>
        <begin position="270"/>
        <end position="289"/>
    </location>
</feature>
<dbReference type="PANTHER" id="PTHR43266">
    <property type="entry name" value="MACROLIDE-EFFLUX PROTEIN"/>
    <property type="match status" value="1"/>
</dbReference>
<feature type="domain" description="Major facilitator superfamily (MFS) profile" evidence="8">
    <location>
        <begin position="265"/>
        <end position="458"/>
    </location>
</feature>
<dbReference type="CDD" id="cd06173">
    <property type="entry name" value="MFS_MefA_like"/>
    <property type="match status" value="1"/>
</dbReference>
<dbReference type="InterPro" id="IPR011701">
    <property type="entry name" value="MFS"/>
</dbReference>
<dbReference type="HOGENOM" id="CLU_034180_16_0_12"/>
<feature type="transmembrane region" description="Helical" evidence="7">
    <location>
        <begin position="88"/>
        <end position="111"/>
    </location>
</feature>
<feature type="transmembrane region" description="Helical" evidence="7">
    <location>
        <begin position="118"/>
        <end position="140"/>
    </location>
</feature>
<keyword evidence="6 7" id="KW-0472">Membrane</keyword>
<sequence>MYYVPQSAYITVYIYKMECLIFLVFPHHPCYIISSNTAYNLGETPLEKNWKKNVAWFLSGQTISLFGSMLVQYAIMWHITLKTQSGSMMTLFVIVGMLPTFFISPFAGVWADRHNRKYLINGADSIIALASLLVAILFLAGFEQLWILFACATVRALGQGVQTPAVGAFIPQLVPEEHLTKVNGINASIQSCIMLVSPMASGALLTFASIEYLFFIDVITAAIGIGFVSFLVKVPSVPKTVETGESENSNAASYFHDLKKGFSYISKHKFILRLIILSGVFLFFAAPPAMLTPLQATRNFGAEVWRLTAIEITFSAGMLGGGLLMTLWGGFKNKIHTIILSCVFFGIESIVFGLVANFPVYLAVMVICGVTMPLYNTTSTVLIQTKVDPAYMGRVFSVFAMMSTICMPLGMLLFGPLADHISIDWILIGSGMVTVLLAIPFMANRELREGGKAPATSP</sequence>
<evidence type="ECO:0000313" key="9">
    <source>
        <dbReference type="EMBL" id="AEF86681.1"/>
    </source>
</evidence>
<protein>
    <submittedName>
        <fullName evidence="9">Efflux transporter protein</fullName>
    </submittedName>
</protein>
<evidence type="ECO:0000256" key="7">
    <source>
        <dbReference type="SAM" id="Phobius"/>
    </source>
</evidence>
<feature type="transmembrane region" description="Helical" evidence="7">
    <location>
        <begin position="12"/>
        <end position="33"/>
    </location>
</feature>
<keyword evidence="10" id="KW-1185">Reference proteome</keyword>
<reference evidence="9 10" key="2">
    <citation type="journal article" date="2011" name="ISME J.">
        <title>RNA-seq reveals cooperative metabolic interactions between two termite-gut spirochete species in co-culture.</title>
        <authorList>
            <person name="Rosenthal A.Z."/>
            <person name="Matson E.G."/>
            <person name="Eldar A."/>
            <person name="Leadbetter J.R."/>
        </authorList>
    </citation>
    <scope>NUCLEOTIDE SEQUENCE [LARGE SCALE GENOMIC DNA]</scope>
    <source>
        <strain evidence="10">ATCC BAA-887 / DSM 12427 / ZAS-2</strain>
    </source>
</reference>
<feature type="transmembrane region" description="Helical" evidence="7">
    <location>
        <begin position="395"/>
        <end position="417"/>
    </location>
</feature>
<proteinExistence type="predicted"/>
<dbReference type="eggNOG" id="COG0477">
    <property type="taxonomic scope" value="Bacteria"/>
</dbReference>
<reference evidence="10" key="1">
    <citation type="submission" date="2009-12" db="EMBL/GenBank/DDBJ databases">
        <title>Complete sequence of Treponema primitia strain ZAS-2.</title>
        <authorList>
            <person name="Tetu S.G."/>
            <person name="Matson E."/>
            <person name="Ren Q."/>
            <person name="Seshadri R."/>
            <person name="Elbourne L."/>
            <person name="Hassan K.A."/>
            <person name="Durkin A."/>
            <person name="Radune D."/>
            <person name="Mohamoud Y."/>
            <person name="Shay R."/>
            <person name="Jin S."/>
            <person name="Zhang X."/>
            <person name="Lucey K."/>
            <person name="Ballor N.R."/>
            <person name="Ottesen E."/>
            <person name="Rosenthal R."/>
            <person name="Allen A."/>
            <person name="Leadbetter J.R."/>
            <person name="Paulsen I.T."/>
        </authorList>
    </citation>
    <scope>NUCLEOTIDE SEQUENCE [LARGE SCALE GENOMIC DNA]</scope>
    <source>
        <strain evidence="10">ATCC BAA-887 / DSM 12427 / ZAS-2</strain>
    </source>
</reference>
<evidence type="ECO:0000313" key="10">
    <source>
        <dbReference type="Proteomes" id="UP000009223"/>
    </source>
</evidence>
<evidence type="ECO:0000256" key="1">
    <source>
        <dbReference type="ARBA" id="ARBA00004651"/>
    </source>
</evidence>
<keyword evidence="3" id="KW-1003">Cell membrane</keyword>
<name>F5YLU3_TREPZ</name>
<dbReference type="KEGG" id="tpi:TREPR_3136"/>
<feature type="transmembrane region" description="Helical" evidence="7">
    <location>
        <begin position="212"/>
        <end position="232"/>
    </location>
</feature>
<keyword evidence="4 7" id="KW-0812">Transmembrane</keyword>
<dbReference type="SUPFAM" id="SSF103473">
    <property type="entry name" value="MFS general substrate transporter"/>
    <property type="match status" value="1"/>
</dbReference>
<feature type="transmembrane region" description="Helical" evidence="7">
    <location>
        <begin position="309"/>
        <end position="331"/>
    </location>
</feature>